<dbReference type="InterPro" id="IPR006311">
    <property type="entry name" value="TAT_signal"/>
</dbReference>
<organism evidence="2 3">
    <name type="scientific">Piscinibacter sakaiensis</name>
    <name type="common">Ideonella sakaiensis</name>
    <dbReference type="NCBI Taxonomy" id="1547922"/>
    <lineage>
        <taxon>Bacteria</taxon>
        <taxon>Pseudomonadati</taxon>
        <taxon>Pseudomonadota</taxon>
        <taxon>Betaproteobacteria</taxon>
        <taxon>Burkholderiales</taxon>
        <taxon>Sphaerotilaceae</taxon>
        <taxon>Piscinibacter</taxon>
    </lineage>
</organism>
<dbReference type="InterPro" id="IPR011990">
    <property type="entry name" value="TPR-like_helical_dom_sf"/>
</dbReference>
<dbReference type="STRING" id="1547922.ISF6_4447"/>
<feature type="domain" description="Peptidase C39-like" evidence="1">
    <location>
        <begin position="85"/>
        <end position="190"/>
    </location>
</feature>
<dbReference type="NCBIfam" id="NF033920">
    <property type="entry name" value="C39_PA2778_fam"/>
    <property type="match status" value="1"/>
</dbReference>
<dbReference type="InterPro" id="IPR039564">
    <property type="entry name" value="Peptidase_C39-like"/>
</dbReference>
<sequence length="368" mass="38160">MTADAPPRADRRRLLGRGLATAAWPLSAAVPGGSALARWALSPAPRALAALAAAAAAAGCASRGPGLLEALPGELPGAVDLEERVPHFPQTAYQCGPAALATVLGAAGVDTTPQALAPQVYLPAREGSLQLELLAAARRQGLVATRLPPRVPALLAALAEGRPVVVLQNLGLDLAPVWHYAVLVAYDLQGAGEVVLRSGLVRRLPLVLPLFENTWVRAGSWAMVVTPPGTWPSGAEEPAALEAAVGFERVAGPALALRAYAAAVQRWPDSLGLRVGLGNAAFASGQKALAADAFQTAAQRHRSAPAWINLGHTLLDAGLVDAAWRVALEAEYLNDPAFRAETTALLREVYGRRLARGDAGTKDSSAPR</sequence>
<dbReference type="PROSITE" id="PS51318">
    <property type="entry name" value="TAT"/>
    <property type="match status" value="1"/>
</dbReference>
<evidence type="ECO:0000313" key="2">
    <source>
        <dbReference type="EMBL" id="GAP38253.1"/>
    </source>
</evidence>
<gene>
    <name evidence="2" type="ORF">ISF6_4447</name>
</gene>
<accession>A0A0K8P6C7</accession>
<name>A0A0K8P6C7_PISS1</name>
<reference evidence="2 3" key="2">
    <citation type="journal article" date="2016" name="Science">
        <title>A bacterium that degrades and assimilates poly(ethylene terephthalate).</title>
        <authorList>
            <person name="Yoshida S."/>
            <person name="Hiraga K."/>
            <person name="Takehana T."/>
            <person name="Taniguchi I."/>
            <person name="Yamaji H."/>
            <person name="Maeda Y."/>
            <person name="Toyohara K."/>
            <person name="Miyamoto K."/>
            <person name="Kimura Y."/>
            <person name="Oda K."/>
        </authorList>
    </citation>
    <scope>NUCLEOTIDE SEQUENCE [LARGE SCALE GENOMIC DNA]</scope>
    <source>
        <strain evidence="3">NBRC 110686 / TISTR 2288 / 201-F6</strain>
    </source>
</reference>
<dbReference type="CDD" id="cd02549">
    <property type="entry name" value="Peptidase_C39A"/>
    <property type="match status" value="1"/>
</dbReference>
<dbReference type="InterPro" id="IPR039563">
    <property type="entry name" value="Peptidase_C39_single_dom"/>
</dbReference>
<dbReference type="Pfam" id="PF13529">
    <property type="entry name" value="Peptidase_C39_2"/>
    <property type="match status" value="1"/>
</dbReference>
<dbReference type="EMBL" id="BBYR01000069">
    <property type="protein sequence ID" value="GAP38253.1"/>
    <property type="molecule type" value="Genomic_DNA"/>
</dbReference>
<reference evidence="3" key="1">
    <citation type="submission" date="2015-07" db="EMBL/GenBank/DDBJ databases">
        <title>Discovery of a poly(ethylene terephthalate assimilation.</title>
        <authorList>
            <person name="Yoshida S."/>
            <person name="Hiraga K."/>
            <person name="Takehana T."/>
            <person name="Taniguchi I."/>
            <person name="Yamaji H."/>
            <person name="Maeda Y."/>
            <person name="Toyohara K."/>
            <person name="Miyamoto K."/>
            <person name="Kimura Y."/>
            <person name="Oda K."/>
        </authorList>
    </citation>
    <scope>NUCLEOTIDE SEQUENCE [LARGE SCALE GENOMIC DNA]</scope>
    <source>
        <strain evidence="3">NBRC 110686 / TISTR 2288 / 201-F6</strain>
    </source>
</reference>
<dbReference type="RefSeq" id="WP_054022116.1">
    <property type="nucleotide sequence ID" value="NZ_BBYR01000069.1"/>
</dbReference>
<keyword evidence="3" id="KW-1185">Reference proteome</keyword>
<protein>
    <recommendedName>
        <fullName evidence="1">Peptidase C39-like domain-containing protein</fullName>
    </recommendedName>
</protein>
<dbReference type="AlphaFoldDB" id="A0A0K8P6C7"/>
<dbReference type="SUPFAM" id="SSF48452">
    <property type="entry name" value="TPR-like"/>
    <property type="match status" value="1"/>
</dbReference>
<evidence type="ECO:0000313" key="3">
    <source>
        <dbReference type="Proteomes" id="UP000037660"/>
    </source>
</evidence>
<comment type="caution">
    <text evidence="2">The sequence shown here is derived from an EMBL/GenBank/DDBJ whole genome shotgun (WGS) entry which is preliminary data.</text>
</comment>
<dbReference type="Gene3D" id="1.25.40.10">
    <property type="entry name" value="Tetratricopeptide repeat domain"/>
    <property type="match status" value="1"/>
</dbReference>
<dbReference type="Proteomes" id="UP000037660">
    <property type="component" value="Unassembled WGS sequence"/>
</dbReference>
<dbReference type="Gene3D" id="3.90.70.10">
    <property type="entry name" value="Cysteine proteinases"/>
    <property type="match status" value="1"/>
</dbReference>
<evidence type="ECO:0000259" key="1">
    <source>
        <dbReference type="Pfam" id="PF13529"/>
    </source>
</evidence>
<proteinExistence type="predicted"/>